<gene>
    <name evidence="2" type="ORF">BFJ68_g16896</name>
</gene>
<evidence type="ECO:0000256" key="1">
    <source>
        <dbReference type="SAM" id="MobiDB-lite"/>
    </source>
</evidence>
<accession>A0A420P812</accession>
<organism evidence="2 3">
    <name type="scientific">Fusarium oxysporum</name>
    <name type="common">Fusarium vascular wilt</name>
    <dbReference type="NCBI Taxonomy" id="5507"/>
    <lineage>
        <taxon>Eukaryota</taxon>
        <taxon>Fungi</taxon>
        <taxon>Dikarya</taxon>
        <taxon>Ascomycota</taxon>
        <taxon>Pezizomycotina</taxon>
        <taxon>Sordariomycetes</taxon>
        <taxon>Hypocreomycetidae</taxon>
        <taxon>Hypocreales</taxon>
        <taxon>Nectriaceae</taxon>
        <taxon>Fusarium</taxon>
        <taxon>Fusarium oxysporum species complex</taxon>
    </lineage>
</organism>
<reference evidence="2 3" key="1">
    <citation type="journal article" date="2018" name="Sci. Rep.">
        <title>Characterisation of pathogen-specific regions and novel effector candidates in Fusarium oxysporum f. sp. cepae.</title>
        <authorList>
            <person name="Armitage A.D."/>
            <person name="Taylor A."/>
            <person name="Sobczyk M.K."/>
            <person name="Baxter L."/>
            <person name="Greenfield B.P."/>
            <person name="Bates H.J."/>
            <person name="Wilson F."/>
            <person name="Jackson A.C."/>
            <person name="Ott S."/>
            <person name="Harrison R.J."/>
            <person name="Clarkson J.P."/>
        </authorList>
    </citation>
    <scope>NUCLEOTIDE SEQUENCE [LARGE SCALE GENOMIC DNA]</scope>
    <source>
        <strain evidence="2 3">Fo_A28</strain>
    </source>
</reference>
<evidence type="ECO:0000313" key="2">
    <source>
        <dbReference type="EMBL" id="RKK88659.1"/>
    </source>
</evidence>
<comment type="caution">
    <text evidence="2">The sequence shown here is derived from an EMBL/GenBank/DDBJ whole genome shotgun (WGS) entry which is preliminary data.</text>
</comment>
<protein>
    <submittedName>
        <fullName evidence="2">Uncharacterized protein</fullName>
    </submittedName>
</protein>
<evidence type="ECO:0000313" key="3">
    <source>
        <dbReference type="Proteomes" id="UP000285860"/>
    </source>
</evidence>
<proteinExistence type="predicted"/>
<feature type="region of interest" description="Disordered" evidence="1">
    <location>
        <begin position="1"/>
        <end position="25"/>
    </location>
</feature>
<dbReference type="Proteomes" id="UP000285860">
    <property type="component" value="Unassembled WGS sequence"/>
</dbReference>
<dbReference type="EMBL" id="MRCY01000369">
    <property type="protein sequence ID" value="RKK88659.1"/>
    <property type="molecule type" value="Genomic_DNA"/>
</dbReference>
<sequence length="41" mass="4353">MTSALPSTRDLSLIHDATTTPGNETYAKTECEGYRSGGNCC</sequence>
<feature type="compositionally biased region" description="Polar residues" evidence="1">
    <location>
        <begin position="1"/>
        <end position="10"/>
    </location>
</feature>
<name>A0A420P812_FUSOX</name>
<dbReference type="AlphaFoldDB" id="A0A420P812"/>